<reference evidence="3" key="1">
    <citation type="submission" date="2019-08" db="EMBL/GenBank/DDBJ databases">
        <authorList>
            <person name="Kucharzyk K."/>
            <person name="Murdoch R.W."/>
            <person name="Higgins S."/>
            <person name="Loffler F."/>
        </authorList>
    </citation>
    <scope>NUCLEOTIDE SEQUENCE</scope>
</reference>
<name>A0A644VYX6_9ZZZZ</name>
<gene>
    <name evidence="3" type="primary">btuF_13</name>
    <name evidence="3" type="ORF">SDC9_42528</name>
</gene>
<feature type="domain" description="Fe/B12 periplasmic-binding" evidence="2">
    <location>
        <begin position="218"/>
        <end position="465"/>
    </location>
</feature>
<dbReference type="Gene3D" id="3.40.50.1980">
    <property type="entry name" value="Nitrogenase molybdenum iron protein domain"/>
    <property type="match status" value="2"/>
</dbReference>
<dbReference type="PROSITE" id="PS50983">
    <property type="entry name" value="FE_B12_PBP"/>
    <property type="match status" value="1"/>
</dbReference>
<evidence type="ECO:0000259" key="2">
    <source>
        <dbReference type="PROSITE" id="PS50983"/>
    </source>
</evidence>
<keyword evidence="1" id="KW-0732">Signal</keyword>
<dbReference type="Pfam" id="PF01497">
    <property type="entry name" value="Peripla_BP_2"/>
    <property type="match status" value="1"/>
</dbReference>
<dbReference type="Gene3D" id="3.90.1490.10">
    <property type="entry name" value="putative n-type atp pyrophosphatase, domain 2"/>
    <property type="match status" value="1"/>
</dbReference>
<organism evidence="3">
    <name type="scientific">bioreactor metagenome</name>
    <dbReference type="NCBI Taxonomy" id="1076179"/>
    <lineage>
        <taxon>unclassified sequences</taxon>
        <taxon>metagenomes</taxon>
        <taxon>ecological metagenomes</taxon>
    </lineage>
</organism>
<dbReference type="InterPro" id="IPR054828">
    <property type="entry name" value="Vit_B12_bind_prot"/>
</dbReference>
<dbReference type="PANTHER" id="PTHR30535">
    <property type="entry name" value="VITAMIN B12-BINDING PROTEIN"/>
    <property type="match status" value="1"/>
</dbReference>
<dbReference type="InterPro" id="IPR002761">
    <property type="entry name" value="Diphthami_syn_dom"/>
</dbReference>
<dbReference type="InterPro" id="IPR002491">
    <property type="entry name" value="ABC_transptr_periplasmic_BD"/>
</dbReference>
<dbReference type="AlphaFoldDB" id="A0A644VYX6"/>
<evidence type="ECO:0000313" key="3">
    <source>
        <dbReference type="EMBL" id="MPL96350.1"/>
    </source>
</evidence>
<dbReference type="InterPro" id="IPR050902">
    <property type="entry name" value="ABC_Transporter_SBP"/>
</dbReference>
<sequence>MRAFISWSGGKDCTLALHHFLSNPQNKACYLVHFQTEESGISKHHRFGKDVFDMQSDSLDIPLLYEEVTAMGYEHHLKRIIDRCKSEGIYAGVFGDIFLEEHRAWIERICKESNITALFPLWGMNTLSAVREFCNLGYKARVTGTREEEEFLPLKGMDINNEFIQKIQTIEGADPCGEKGEYHTMAYDGPLFKKIISIIAILLLLLPGIKLSAENFRRIISLTPSVTQSIYYLGAREALVGCTSYCHIAKKDGVEIVSSAIKPNLEKIAALKPDLVLASGMISERDINTLRRLGIKVEILSTPKSYEEICTQFAAIGKLTGKEHEANQIIKNSRERVNSVYTKMRASGKRDRFFIQIGAAPIYTVIPHTFMDDYIKFSYGENIACDLESGTIGREFVVARDPDYIFIVTMGIVGKNEESVWRGFRNLKAVRKNKIFILESEQACQPTPVTFAETLEIINKYISEK</sequence>
<accession>A0A644VYX6</accession>
<protein>
    <submittedName>
        <fullName evidence="3">Vitamin B12-binding protein</fullName>
    </submittedName>
</protein>
<dbReference type="Pfam" id="PF01902">
    <property type="entry name" value="Diphthami_syn_2"/>
    <property type="match status" value="1"/>
</dbReference>
<dbReference type="PANTHER" id="PTHR30535:SF34">
    <property type="entry name" value="MOLYBDATE-BINDING PROTEIN MOLA"/>
    <property type="match status" value="1"/>
</dbReference>
<evidence type="ECO:0000256" key="1">
    <source>
        <dbReference type="ARBA" id="ARBA00022729"/>
    </source>
</evidence>
<comment type="caution">
    <text evidence="3">The sequence shown here is derived from an EMBL/GenBank/DDBJ whole genome shotgun (WGS) entry which is preliminary data.</text>
</comment>
<dbReference type="EMBL" id="VSSQ01000505">
    <property type="protein sequence ID" value="MPL96350.1"/>
    <property type="molecule type" value="Genomic_DNA"/>
</dbReference>
<proteinExistence type="predicted"/>
<dbReference type="NCBIfam" id="TIGR00290">
    <property type="entry name" value="MJ0570_dom"/>
    <property type="match status" value="1"/>
</dbReference>
<dbReference type="SUPFAM" id="SSF53807">
    <property type="entry name" value="Helical backbone' metal receptor"/>
    <property type="match status" value="1"/>
</dbReference>
<dbReference type="GO" id="GO:0071281">
    <property type="term" value="P:cellular response to iron ion"/>
    <property type="evidence" value="ECO:0007669"/>
    <property type="project" value="TreeGrafter"/>
</dbReference>
<dbReference type="CDD" id="cd01994">
    <property type="entry name" value="AANH_PF0828-like"/>
    <property type="match status" value="1"/>
</dbReference>
<dbReference type="InterPro" id="IPR014729">
    <property type="entry name" value="Rossmann-like_a/b/a_fold"/>
</dbReference>
<dbReference type="Gene3D" id="3.40.50.620">
    <property type="entry name" value="HUPs"/>
    <property type="match status" value="1"/>
</dbReference>
<dbReference type="SUPFAM" id="SSF52402">
    <property type="entry name" value="Adenine nucleotide alpha hydrolases-like"/>
    <property type="match status" value="1"/>
</dbReference>
<dbReference type="NCBIfam" id="NF038402">
    <property type="entry name" value="TroA_like"/>
    <property type="match status" value="1"/>
</dbReference>